<dbReference type="GeneID" id="29695572"/>
<dbReference type="RefSeq" id="WP_004218254.1">
    <property type="nucleotide sequence ID" value="NC_017215.1"/>
</dbReference>
<keyword evidence="9" id="KW-0413">Isomerase</keyword>
<name>A0A806FJ26_BIFAN</name>
<evidence type="ECO:0000256" key="3">
    <source>
        <dbReference type="ARBA" id="ARBA00022763"/>
    </source>
</evidence>
<evidence type="ECO:0000259" key="14">
    <source>
        <dbReference type="PROSITE" id="PS51198"/>
    </source>
</evidence>
<keyword evidence="6" id="KW-0269">Exonuclease</keyword>
<dbReference type="GO" id="GO:0004527">
    <property type="term" value="F:exonuclease activity"/>
    <property type="evidence" value="ECO:0007669"/>
    <property type="project" value="UniProtKB-KW"/>
</dbReference>
<dbReference type="CDD" id="cd17932">
    <property type="entry name" value="DEXQc_UvrD"/>
    <property type="match status" value="1"/>
</dbReference>
<keyword evidence="3" id="KW-0227">DNA damage</keyword>
<dbReference type="InterPro" id="IPR014016">
    <property type="entry name" value="UvrD-like_ATP-bd"/>
</dbReference>
<protein>
    <recommendedName>
        <fullName evidence="11">DNA 3'-5' helicase</fullName>
        <ecNumber evidence="11">5.6.2.4</ecNumber>
    </recommendedName>
</protein>
<evidence type="ECO:0000256" key="8">
    <source>
        <dbReference type="ARBA" id="ARBA00023204"/>
    </source>
</evidence>
<dbReference type="Gene3D" id="1.10.486.10">
    <property type="entry name" value="PCRA, domain 4"/>
    <property type="match status" value="1"/>
</dbReference>
<organism evidence="16 17">
    <name type="scientific">Bifidobacterium animalis subsp. lactis CNCM I-2494</name>
    <dbReference type="NCBI Taxonomy" id="1042403"/>
    <lineage>
        <taxon>Bacteria</taxon>
        <taxon>Bacillati</taxon>
        <taxon>Actinomycetota</taxon>
        <taxon>Actinomycetes</taxon>
        <taxon>Bifidobacteriales</taxon>
        <taxon>Bifidobacteriaceae</taxon>
        <taxon>Bifidobacterium</taxon>
    </lineage>
</organism>
<evidence type="ECO:0000256" key="12">
    <source>
        <dbReference type="ARBA" id="ARBA00048988"/>
    </source>
</evidence>
<dbReference type="GO" id="GO:0005524">
    <property type="term" value="F:ATP binding"/>
    <property type="evidence" value="ECO:0007669"/>
    <property type="project" value="UniProtKB-UniRule"/>
</dbReference>
<evidence type="ECO:0000256" key="5">
    <source>
        <dbReference type="ARBA" id="ARBA00022806"/>
    </source>
</evidence>
<dbReference type="InterPro" id="IPR000212">
    <property type="entry name" value="DNA_helicase_UvrD/REP"/>
</dbReference>
<evidence type="ECO:0000259" key="15">
    <source>
        <dbReference type="PROSITE" id="PS51217"/>
    </source>
</evidence>
<dbReference type="GO" id="GO:0000725">
    <property type="term" value="P:recombinational repair"/>
    <property type="evidence" value="ECO:0007669"/>
    <property type="project" value="TreeGrafter"/>
</dbReference>
<proteinExistence type="predicted"/>
<dbReference type="GO" id="GO:0003677">
    <property type="term" value="F:DNA binding"/>
    <property type="evidence" value="ECO:0007669"/>
    <property type="project" value="InterPro"/>
</dbReference>
<dbReference type="PANTHER" id="PTHR11070">
    <property type="entry name" value="UVRD / RECB / PCRA DNA HELICASE FAMILY MEMBER"/>
    <property type="match status" value="1"/>
</dbReference>
<comment type="catalytic activity">
    <reaction evidence="10">
        <text>Couples ATP hydrolysis with the unwinding of duplex DNA by translocating in the 3'-5' direction.</text>
        <dbReference type="EC" id="5.6.2.4"/>
    </reaction>
</comment>
<dbReference type="EMBL" id="CP002915">
    <property type="protein sequence ID" value="AEK30803.1"/>
    <property type="molecule type" value="Genomic_DNA"/>
</dbReference>
<keyword evidence="4 13" id="KW-0378">Hydrolase</keyword>
<dbReference type="Pfam" id="PF13361">
    <property type="entry name" value="UvrD_C"/>
    <property type="match status" value="1"/>
</dbReference>
<dbReference type="PANTHER" id="PTHR11070:SF55">
    <property type="entry name" value="DNA 3'-5' HELICASE"/>
    <property type="match status" value="1"/>
</dbReference>
<dbReference type="Pfam" id="PF12705">
    <property type="entry name" value="PDDEXK_1"/>
    <property type="match status" value="1"/>
</dbReference>
<dbReference type="SUPFAM" id="SSF52540">
    <property type="entry name" value="P-loop containing nucleoside triphosphate hydrolases"/>
    <property type="match status" value="1"/>
</dbReference>
<feature type="domain" description="UvrD-like helicase ATP-binding" evidence="14">
    <location>
        <begin position="8"/>
        <end position="410"/>
    </location>
</feature>
<dbReference type="InterPro" id="IPR014017">
    <property type="entry name" value="DNA_helicase_UvrD-like_C"/>
</dbReference>
<evidence type="ECO:0000313" key="16">
    <source>
        <dbReference type="EMBL" id="AEK30803.1"/>
    </source>
</evidence>
<gene>
    <name evidence="16" type="ORF">BALAC2494_01395</name>
</gene>
<dbReference type="Pfam" id="PF00580">
    <property type="entry name" value="UvrD-helicase"/>
    <property type="match status" value="1"/>
</dbReference>
<keyword evidence="2 13" id="KW-0547">Nucleotide-binding</keyword>
<comment type="catalytic activity">
    <reaction evidence="12">
        <text>ATP + H2O = ADP + phosphate + H(+)</text>
        <dbReference type="Rhea" id="RHEA:13065"/>
        <dbReference type="ChEBI" id="CHEBI:15377"/>
        <dbReference type="ChEBI" id="CHEBI:15378"/>
        <dbReference type="ChEBI" id="CHEBI:30616"/>
        <dbReference type="ChEBI" id="CHEBI:43474"/>
        <dbReference type="ChEBI" id="CHEBI:456216"/>
        <dbReference type="EC" id="5.6.2.4"/>
    </reaction>
</comment>
<feature type="binding site" evidence="13">
    <location>
        <begin position="29"/>
        <end position="36"/>
    </location>
    <ligand>
        <name>ATP</name>
        <dbReference type="ChEBI" id="CHEBI:30616"/>
    </ligand>
</feature>
<evidence type="ECO:0000256" key="2">
    <source>
        <dbReference type="ARBA" id="ARBA00022741"/>
    </source>
</evidence>
<dbReference type="GO" id="GO:0005829">
    <property type="term" value="C:cytosol"/>
    <property type="evidence" value="ECO:0007669"/>
    <property type="project" value="TreeGrafter"/>
</dbReference>
<dbReference type="KEGG" id="bnm:BALAC2494_01395"/>
<evidence type="ECO:0000256" key="7">
    <source>
        <dbReference type="ARBA" id="ARBA00022840"/>
    </source>
</evidence>
<evidence type="ECO:0000256" key="11">
    <source>
        <dbReference type="ARBA" id="ARBA00034808"/>
    </source>
</evidence>
<keyword evidence="1" id="KW-0540">Nuclease</keyword>
<dbReference type="Proteomes" id="UP000008394">
    <property type="component" value="Chromosome"/>
</dbReference>
<evidence type="ECO:0000256" key="4">
    <source>
        <dbReference type="ARBA" id="ARBA00022801"/>
    </source>
</evidence>
<dbReference type="InterPro" id="IPR038726">
    <property type="entry name" value="PDDEXK_AddAB-type"/>
</dbReference>
<dbReference type="PROSITE" id="PS51198">
    <property type="entry name" value="UVRD_HELICASE_ATP_BIND"/>
    <property type="match status" value="1"/>
</dbReference>
<dbReference type="InterPro" id="IPR027417">
    <property type="entry name" value="P-loop_NTPase"/>
</dbReference>
<evidence type="ECO:0000256" key="13">
    <source>
        <dbReference type="PROSITE-ProRule" id="PRU00560"/>
    </source>
</evidence>
<evidence type="ECO:0000313" key="17">
    <source>
        <dbReference type="Proteomes" id="UP000008394"/>
    </source>
</evidence>
<dbReference type="PROSITE" id="PS51217">
    <property type="entry name" value="UVRD_HELICASE_CTER"/>
    <property type="match status" value="1"/>
</dbReference>
<keyword evidence="7 13" id="KW-0067">ATP-binding</keyword>
<sequence>MAQSNKPVPSAEQQRIVDADANANVIVVAGAGSGKTFTMTERVIHLIHEGVPPEHILGLTFTNKAASELLSRVSKAVLDDARERAREGGPHPARLAFMKPDVRTYDAFFQSIVRQYGLLVGFDPQTQPLSVAGARQIIASVVGRHVDEIVQLPVDMGSFGTVVDAVGALANNIANSMIGNGCLTVADAIERITQWDAAFRTQILDLLQTDETGLLTGPLADRQRGATPKAVKDVLKARKKAEKKGGEYVETPGDKDAVGEAIHADAELAARDLYLVAMKRDVLLGLVREFDEEKRRRHMAEYSDFVIAAYQLVERFPSIGAHYRRQFTHVLLDEFQDTSTTQSALLAALFHVDEPHGTDRSAAVSAVGDPFQSIYAWRGASPGAFRMFINDFHMPAAAEPLPMTRTRRNSRVVLQGANNLTKVLRRVEQRPSSANAQEVPVQPLRNVDDGSVEVDEGTLAVLGFQTRGQEVDAVTRFVKQSVEQYGDACKPGDSPVAVLFRGKKSMALYEDQLSQVTLRDGRPLRVRAVGLSAMLDRPEVQDVLALLKVVGDHTDANALMRLLATPRYALGALDLKRLARRAADLNTEYRFRTLVEAGLAPAGTPKREWGALVRQYARNAPNMVYLIDMLLRDDVEAQLEAAGLSDEGRAGVMQAVRAMHRVQDEMYQPLAQVIHTAVEALNLDVDLMVASSLRTGGAPAPRDAVRAAIDALLETVNTYTSEIAQQQRPTLRGFLTYLDMANGSDMPEAAADLGDEPADVVLMTVHQSKGLEWDAVAIVGMQQGAFPSNKGDALRVKALEDRGSKLDWEPPLYEETAKSWLESPEAVPVPIRVDAAILPKFPTIPDAGGSDASSLQESAVRALRDIDSVESLENDAYGELRALLRDNGVLLDELGEPDAWNLSQKEERGRALHADERRLMYVALTRAKHDALVTYSVGATTSRIPEDNAKESGAPSVFWRELRDSMSCDDSFSQRVELTAFDNQTTAPARPVAATAGNTAVTYDDLESTQPRSLHERGAKRPEGVIVGKGAEQFATLLVDEPYEEPMEPIDTEQHLPWPSRLSEEMHRTLRKGAAQVVQRMSQNNPTDMPGETAEGDGRSLLERARQLIDNRATLIREGMTADEIEQAVRMRGQRVLAAKDKLTATGLQRNAEAGENATDFALEIIRPVPQVSTPQAQAGTRFHAWAQRYLEAGVNPEYGISQEAMAREVAHEAEAVEQAERGGRPVPREQRDLLIWKQRFLESAWSAREPAAVEQTVSTFVSGIGKRVDAKLDAVFHGGLGDGTSGASGDARYTIIDWKTGSRPRNAQQRAGKLAQLDMYRYFWALQKRIPMSQIDAALYYVSEKDPAKALVVAPQRSEAEVLAEMRAGVPEPDDND</sequence>
<dbReference type="GO" id="GO:0043138">
    <property type="term" value="F:3'-5' DNA helicase activity"/>
    <property type="evidence" value="ECO:0007669"/>
    <property type="project" value="UniProtKB-EC"/>
</dbReference>
<dbReference type="Gene3D" id="3.40.50.300">
    <property type="entry name" value="P-loop containing nucleotide triphosphate hydrolases"/>
    <property type="match status" value="3"/>
</dbReference>
<accession>A0A806FJ26</accession>
<dbReference type="EC" id="5.6.2.4" evidence="11"/>
<reference evidence="16 17" key="1">
    <citation type="journal article" date="2011" name="J. Bacteriol.">
        <title>Genome Sequence of the Probiotic Strain Bifidobacterium animalis subsp. lactis CNCM I-2494.</title>
        <authorList>
            <person name="Chervaux C."/>
            <person name="Grimaldi C."/>
            <person name="Bolotin A."/>
            <person name="Quinquis B."/>
            <person name="Legrain-Raspaud S."/>
            <person name="van Hylckama Vlieg J.E."/>
            <person name="Denariaz G."/>
            <person name="Smokvina T."/>
        </authorList>
    </citation>
    <scope>NUCLEOTIDE SEQUENCE [LARGE SCALE GENOMIC DNA]</scope>
    <source>
        <strain evidence="16 17">CNCM I-2494</strain>
    </source>
</reference>
<keyword evidence="5 13" id="KW-0347">Helicase</keyword>
<evidence type="ECO:0000256" key="6">
    <source>
        <dbReference type="ARBA" id="ARBA00022839"/>
    </source>
</evidence>
<keyword evidence="8" id="KW-0234">DNA repair</keyword>
<evidence type="ECO:0000256" key="10">
    <source>
        <dbReference type="ARBA" id="ARBA00034617"/>
    </source>
</evidence>
<evidence type="ECO:0000256" key="1">
    <source>
        <dbReference type="ARBA" id="ARBA00022722"/>
    </source>
</evidence>
<dbReference type="GO" id="GO:0033202">
    <property type="term" value="C:DNA helicase complex"/>
    <property type="evidence" value="ECO:0007669"/>
    <property type="project" value="TreeGrafter"/>
</dbReference>
<evidence type="ECO:0000256" key="9">
    <source>
        <dbReference type="ARBA" id="ARBA00023235"/>
    </source>
</evidence>
<feature type="domain" description="UvrD-like helicase C-terminal" evidence="15">
    <location>
        <begin position="411"/>
        <end position="770"/>
    </location>
</feature>